<feature type="region of interest" description="Disordered" evidence="5">
    <location>
        <begin position="235"/>
        <end position="275"/>
    </location>
</feature>
<dbReference type="InterPro" id="IPR000340">
    <property type="entry name" value="Dual-sp_phosphatase_cat-dom"/>
</dbReference>
<name>A0A1B9GZY4_9TREE</name>
<evidence type="ECO:0000256" key="2">
    <source>
        <dbReference type="ARBA" id="ARBA00013064"/>
    </source>
</evidence>
<feature type="compositionally biased region" description="Low complexity" evidence="5">
    <location>
        <begin position="73"/>
        <end position="93"/>
    </location>
</feature>
<feature type="domain" description="Tyrosine specific protein phosphatases" evidence="7">
    <location>
        <begin position="748"/>
        <end position="792"/>
    </location>
</feature>
<dbReference type="AlphaFoldDB" id="A0A1B9GZY4"/>
<keyword evidence="10" id="KW-1185">Reference proteome</keyword>
<feature type="compositionally biased region" description="Gly residues" evidence="5">
    <location>
        <begin position="817"/>
        <end position="839"/>
    </location>
</feature>
<feature type="compositionally biased region" description="Polar residues" evidence="5">
    <location>
        <begin position="63"/>
        <end position="72"/>
    </location>
</feature>
<evidence type="ECO:0000259" key="6">
    <source>
        <dbReference type="PROSITE" id="PS50054"/>
    </source>
</evidence>
<feature type="compositionally biased region" description="Pro residues" evidence="5">
    <location>
        <begin position="429"/>
        <end position="455"/>
    </location>
</feature>
<reference evidence="9 10" key="1">
    <citation type="submission" date="2013-07" db="EMBL/GenBank/DDBJ databases">
        <title>The Genome Sequence of Cryptococcus heveanensis BCC8398.</title>
        <authorList>
            <consortium name="The Broad Institute Genome Sequencing Platform"/>
            <person name="Cuomo C."/>
            <person name="Litvintseva A."/>
            <person name="Chen Y."/>
            <person name="Heitman J."/>
            <person name="Sun S."/>
            <person name="Springer D."/>
            <person name="Dromer F."/>
            <person name="Young S.K."/>
            <person name="Zeng Q."/>
            <person name="Gargeya S."/>
            <person name="Fitzgerald M."/>
            <person name="Abouelleil A."/>
            <person name="Alvarado L."/>
            <person name="Berlin A.M."/>
            <person name="Chapman S.B."/>
            <person name="Dewar J."/>
            <person name="Goldberg J."/>
            <person name="Griggs A."/>
            <person name="Gujja S."/>
            <person name="Hansen M."/>
            <person name="Howarth C."/>
            <person name="Imamovic A."/>
            <person name="Larimer J."/>
            <person name="McCowan C."/>
            <person name="Murphy C."/>
            <person name="Pearson M."/>
            <person name="Priest M."/>
            <person name="Roberts A."/>
            <person name="Saif S."/>
            <person name="Shea T."/>
            <person name="Sykes S."/>
            <person name="Wortman J."/>
            <person name="Nusbaum C."/>
            <person name="Birren B."/>
        </authorList>
    </citation>
    <scope>NUCLEOTIDE SEQUENCE [LARGE SCALE GENOMIC DNA]</scope>
    <source>
        <strain evidence="9 10">BCC8398</strain>
    </source>
</reference>
<dbReference type="PROSITE" id="PS50054">
    <property type="entry name" value="TYR_PHOSPHATASE_DUAL"/>
    <property type="match status" value="1"/>
</dbReference>
<evidence type="ECO:0000256" key="4">
    <source>
        <dbReference type="ARBA" id="ARBA00022912"/>
    </source>
</evidence>
<dbReference type="SUPFAM" id="SSF52821">
    <property type="entry name" value="Rhodanese/Cell cycle control phosphatase"/>
    <property type="match status" value="1"/>
</dbReference>
<feature type="compositionally biased region" description="Basic and acidic residues" evidence="5">
    <location>
        <begin position="882"/>
        <end position="909"/>
    </location>
</feature>
<dbReference type="EC" id="3.1.3.48" evidence="2"/>
<evidence type="ECO:0000313" key="9">
    <source>
        <dbReference type="EMBL" id="OCF36570.1"/>
    </source>
</evidence>
<reference evidence="10" key="2">
    <citation type="submission" date="2013-12" db="EMBL/GenBank/DDBJ databases">
        <title>Evolution of pathogenesis and genome organization in the Tremellales.</title>
        <authorList>
            <person name="Cuomo C."/>
            <person name="Litvintseva A."/>
            <person name="Heitman J."/>
            <person name="Chen Y."/>
            <person name="Sun S."/>
            <person name="Springer D."/>
            <person name="Dromer F."/>
            <person name="Young S."/>
            <person name="Zeng Q."/>
            <person name="Chapman S."/>
            <person name="Gujja S."/>
            <person name="Saif S."/>
            <person name="Birren B."/>
        </authorList>
    </citation>
    <scope>NUCLEOTIDE SEQUENCE [LARGE SCALE GENOMIC DNA]</scope>
    <source>
        <strain evidence="10">BCC8398</strain>
    </source>
</reference>
<dbReference type="OrthoDB" id="273181at2759"/>
<dbReference type="PANTHER" id="PTHR10159">
    <property type="entry name" value="DUAL SPECIFICITY PROTEIN PHOSPHATASE"/>
    <property type="match status" value="1"/>
</dbReference>
<protein>
    <recommendedName>
        <fullName evidence="2">protein-tyrosine-phosphatase</fullName>
        <ecNumber evidence="2">3.1.3.48</ecNumber>
    </recommendedName>
</protein>
<dbReference type="Proteomes" id="UP000092666">
    <property type="component" value="Unassembled WGS sequence"/>
</dbReference>
<feature type="domain" description="Tyrosine-protein phosphatase" evidence="6">
    <location>
        <begin position="662"/>
        <end position="811"/>
    </location>
</feature>
<dbReference type="PROSITE" id="PS50206">
    <property type="entry name" value="RHODANESE_3"/>
    <property type="match status" value="1"/>
</dbReference>
<feature type="region of interest" description="Disordered" evidence="5">
    <location>
        <begin position="1"/>
        <end position="178"/>
    </location>
</feature>
<dbReference type="EMBL" id="KI669495">
    <property type="protein sequence ID" value="OCF36570.1"/>
    <property type="molecule type" value="Genomic_DNA"/>
</dbReference>
<feature type="compositionally biased region" description="Polar residues" evidence="5">
    <location>
        <begin position="609"/>
        <end position="623"/>
    </location>
</feature>
<dbReference type="InterPro" id="IPR020422">
    <property type="entry name" value="TYR_PHOSPHATASE_DUAL_dom"/>
</dbReference>
<feature type="region of interest" description="Disordered" evidence="5">
    <location>
        <begin position="813"/>
        <end position="987"/>
    </location>
</feature>
<dbReference type="InterPro" id="IPR036873">
    <property type="entry name" value="Rhodanese-like_dom_sf"/>
</dbReference>
<keyword evidence="4" id="KW-0904">Protein phosphatase</keyword>
<dbReference type="Pfam" id="PF00782">
    <property type="entry name" value="DSPc"/>
    <property type="match status" value="1"/>
</dbReference>
<gene>
    <name evidence="9" type="ORF">I316_01821</name>
</gene>
<dbReference type="GO" id="GO:0004725">
    <property type="term" value="F:protein tyrosine phosphatase activity"/>
    <property type="evidence" value="ECO:0007669"/>
    <property type="project" value="UniProtKB-EC"/>
</dbReference>
<sequence>MSATGVPAPSSLSDAVKGDSRRPTSPRFRSTPPPPSQITIIDPLSQPRMISSTARTGIFPGFLSTTDGPHSLSSNGRPRGDSPSSSSSSASSSPTTLLPYLCGSPEPASSSSSNTPFPDTLLPPGSPTRDDKSNNFGLLPAKSKTLPISSTNVSGVGAKGRQAPKRRPTPLVLGKARDQMGLDEELAVQRDGTEAARPVTAISVHSDDTSSLNNELQDLSLLRKSVKQNLLARPLDSPLAGSDSDRESSGFLTPNPDRSTFASLSSTSSSKLPDGVHTATVADTLSLLRSSPQLLIIDTRSIGSFLDAHLPRSANISIPSLIFKRFKKSPGGQPTSWDALGSFVSTQAGRDIWDGLQPDKHMDVVIVGATPSDELALVLHSIMKSLVQDGTVRVLRGGWMAVVTCSEAADTLLSGEQSLRSGSTLATSLPPPRSAPVPDMPPPHPPSMPMVPPTPSRALNQRPSMPSLRANGPNAKRNLPSLTIAVGEPAQVPGAAPTPGLGLGTSGRRGPKLSLNLDKPARSATMGSFPRDGPPPTPGLGRSGLLHVDTSSTMAAKTPRTPGFSLNIPRTPQHGSLQMLAHAQSDYPPSPRSFGDIQNSMRPEEDIVHSTSKPPSAPWTSGATARPDGARTPGLMPNGDAHSLDSEDDINLATARNGMAPFIVSTILPSFLYLGPEISSQDDVDCLKRLGVKRILNVAIECDDDAGLDLKKGFKYHRIPMRDIVEESGIAQGMRESCNILDDARLHSAPTYVHCKAGKSRSVTVVLAYLIHANAWTLKTAYAYVAERRKGISPNIGFVAELMQFEESELGLKQSGGVHGEGGGGRKATAGGSGSGGGDNGHDDRVNKNPRYMRESLPPAWSSSLDTHSSRPDRVSPILGGEEGKGRDSDARDEEKSRRQVGDEREVRKNGQWVHHRRAPVDRTTLQPGRRVSKAGLESLRPLQTTSITAAQGQGSRPSPAPSPSLKDGGHGGHAVTPAGDGPLKWI</sequence>
<dbReference type="PROSITE" id="PS50056">
    <property type="entry name" value="TYR_PHOSPHATASE_2"/>
    <property type="match status" value="1"/>
</dbReference>
<comment type="similarity">
    <text evidence="1">Belongs to the protein-tyrosine phosphatase family. Non-receptor class dual specificity subfamily.</text>
</comment>
<dbReference type="InterPro" id="IPR001763">
    <property type="entry name" value="Rhodanese-like_dom"/>
</dbReference>
<dbReference type="InterPro" id="IPR000387">
    <property type="entry name" value="Tyr_Pase_dom"/>
</dbReference>
<feature type="compositionally biased region" description="Low complexity" evidence="5">
    <location>
        <begin position="259"/>
        <end position="270"/>
    </location>
</feature>
<evidence type="ECO:0000256" key="5">
    <source>
        <dbReference type="SAM" id="MobiDB-lite"/>
    </source>
</evidence>
<dbReference type="PANTHER" id="PTHR10159:SF530">
    <property type="entry name" value="DUAL SPECIFICITY PROTEIN PHOSPHATASE DDB_G0271350-RELATED"/>
    <property type="match status" value="1"/>
</dbReference>
<feature type="region of interest" description="Disordered" evidence="5">
    <location>
        <begin position="607"/>
        <end position="632"/>
    </location>
</feature>
<dbReference type="Gene3D" id="3.40.250.10">
    <property type="entry name" value="Rhodanese-like domain"/>
    <property type="match status" value="1"/>
</dbReference>
<evidence type="ECO:0000256" key="1">
    <source>
        <dbReference type="ARBA" id="ARBA00008601"/>
    </source>
</evidence>
<keyword evidence="3" id="KW-0378">Hydrolase</keyword>
<dbReference type="STRING" id="1296120.A0A1B9GZY4"/>
<dbReference type="Gene3D" id="3.90.190.10">
    <property type="entry name" value="Protein tyrosine phosphatase superfamily"/>
    <property type="match status" value="1"/>
</dbReference>
<evidence type="ECO:0000256" key="3">
    <source>
        <dbReference type="ARBA" id="ARBA00022801"/>
    </source>
</evidence>
<feature type="region of interest" description="Disordered" evidence="5">
    <location>
        <begin position="419"/>
        <end position="472"/>
    </location>
</feature>
<evidence type="ECO:0000313" key="10">
    <source>
        <dbReference type="Proteomes" id="UP000092666"/>
    </source>
</evidence>
<evidence type="ECO:0000259" key="7">
    <source>
        <dbReference type="PROSITE" id="PS50056"/>
    </source>
</evidence>
<dbReference type="InterPro" id="IPR029021">
    <property type="entry name" value="Prot-tyrosine_phosphatase-like"/>
</dbReference>
<feature type="region of interest" description="Disordered" evidence="5">
    <location>
        <begin position="490"/>
        <end position="509"/>
    </location>
</feature>
<proteinExistence type="inferred from homology"/>
<dbReference type="FunFam" id="3.90.190.10:FF:000120">
    <property type="entry name" value="MAP kinase phosphatase, putative"/>
    <property type="match status" value="1"/>
</dbReference>
<evidence type="ECO:0000259" key="8">
    <source>
        <dbReference type="PROSITE" id="PS50206"/>
    </source>
</evidence>
<dbReference type="SMART" id="SM00195">
    <property type="entry name" value="DSPc"/>
    <property type="match status" value="1"/>
</dbReference>
<dbReference type="CDD" id="cd14498">
    <property type="entry name" value="DSP"/>
    <property type="match status" value="1"/>
</dbReference>
<accession>A0A1B9GZY4</accession>
<dbReference type="GO" id="GO:0005737">
    <property type="term" value="C:cytoplasm"/>
    <property type="evidence" value="ECO:0007669"/>
    <property type="project" value="TreeGrafter"/>
</dbReference>
<dbReference type="GO" id="GO:0043409">
    <property type="term" value="P:negative regulation of MAPK cascade"/>
    <property type="evidence" value="ECO:0007669"/>
    <property type="project" value="TreeGrafter"/>
</dbReference>
<organism evidence="9 10">
    <name type="scientific">Kwoniella heveanensis BCC8398</name>
    <dbReference type="NCBI Taxonomy" id="1296120"/>
    <lineage>
        <taxon>Eukaryota</taxon>
        <taxon>Fungi</taxon>
        <taxon>Dikarya</taxon>
        <taxon>Basidiomycota</taxon>
        <taxon>Agaricomycotina</taxon>
        <taxon>Tremellomycetes</taxon>
        <taxon>Tremellales</taxon>
        <taxon>Cryptococcaceae</taxon>
        <taxon>Kwoniella</taxon>
    </lineage>
</organism>
<feature type="domain" description="Rhodanese" evidence="8">
    <location>
        <begin position="290"/>
        <end position="411"/>
    </location>
</feature>
<feature type="compositionally biased region" description="Polar residues" evidence="5">
    <location>
        <begin position="942"/>
        <end position="957"/>
    </location>
</feature>
<dbReference type="SUPFAM" id="SSF52799">
    <property type="entry name" value="(Phosphotyrosine protein) phosphatases II"/>
    <property type="match status" value="1"/>
</dbReference>